<evidence type="ECO:0000313" key="3">
    <source>
        <dbReference type="EMBL" id="CAI8045167.1"/>
    </source>
</evidence>
<evidence type="ECO:0000256" key="2">
    <source>
        <dbReference type="SAM" id="SignalP"/>
    </source>
</evidence>
<feature type="chain" id="PRO_5041207914" description="Secreted protein" evidence="2">
    <location>
        <begin position="29"/>
        <end position="118"/>
    </location>
</feature>
<organism evidence="3 4">
    <name type="scientific">Geodia barretti</name>
    <name type="common">Barrett's horny sponge</name>
    <dbReference type="NCBI Taxonomy" id="519541"/>
    <lineage>
        <taxon>Eukaryota</taxon>
        <taxon>Metazoa</taxon>
        <taxon>Porifera</taxon>
        <taxon>Demospongiae</taxon>
        <taxon>Heteroscleromorpha</taxon>
        <taxon>Tetractinellida</taxon>
        <taxon>Astrophorina</taxon>
        <taxon>Geodiidae</taxon>
        <taxon>Geodia</taxon>
    </lineage>
</organism>
<accession>A0AA35TC35</accession>
<proteinExistence type="predicted"/>
<sequence length="118" mass="12625">MPLASARSPPYLLRASLLLPSLLLRTVSLMNLQQHRLSPITWAAPIRGRVEVGGTTVCAPTGSDFFDAALPAQKNRPCRTPCTCTNCANGTNSKATNPDGSPRRNSMCATIPTAPRYT</sequence>
<keyword evidence="2" id="KW-0732">Signal</keyword>
<evidence type="ECO:0008006" key="5">
    <source>
        <dbReference type="Google" id="ProtNLM"/>
    </source>
</evidence>
<gene>
    <name evidence="3" type="ORF">GBAR_LOCUS25000</name>
</gene>
<feature type="signal peptide" evidence="2">
    <location>
        <begin position="1"/>
        <end position="28"/>
    </location>
</feature>
<dbReference type="AlphaFoldDB" id="A0AA35TC35"/>
<evidence type="ECO:0000256" key="1">
    <source>
        <dbReference type="SAM" id="MobiDB-lite"/>
    </source>
</evidence>
<evidence type="ECO:0000313" key="4">
    <source>
        <dbReference type="Proteomes" id="UP001174909"/>
    </source>
</evidence>
<comment type="caution">
    <text evidence="3">The sequence shown here is derived from an EMBL/GenBank/DDBJ whole genome shotgun (WGS) entry which is preliminary data.</text>
</comment>
<feature type="compositionally biased region" description="Polar residues" evidence="1">
    <location>
        <begin position="92"/>
        <end position="108"/>
    </location>
</feature>
<feature type="region of interest" description="Disordered" evidence="1">
    <location>
        <begin position="92"/>
        <end position="118"/>
    </location>
</feature>
<protein>
    <recommendedName>
        <fullName evidence="5">Secreted protein</fullName>
    </recommendedName>
</protein>
<keyword evidence="4" id="KW-1185">Reference proteome</keyword>
<reference evidence="3" key="1">
    <citation type="submission" date="2023-03" db="EMBL/GenBank/DDBJ databases">
        <authorList>
            <person name="Steffen K."/>
            <person name="Cardenas P."/>
        </authorList>
    </citation>
    <scope>NUCLEOTIDE SEQUENCE</scope>
</reference>
<dbReference type="Proteomes" id="UP001174909">
    <property type="component" value="Unassembled WGS sequence"/>
</dbReference>
<name>A0AA35TC35_GEOBA</name>
<dbReference type="EMBL" id="CASHTH010003454">
    <property type="protein sequence ID" value="CAI8045167.1"/>
    <property type="molecule type" value="Genomic_DNA"/>
</dbReference>